<dbReference type="RefSeq" id="WP_048095310.1">
    <property type="nucleotide sequence ID" value="NZ_CP006577.1"/>
</dbReference>
<accession>A0A075WCH7</accession>
<dbReference type="HOGENOM" id="CLU_2820563_0_0_2"/>
<organism evidence="1 2">
    <name type="scientific">Archaeoglobus fulgidus DSM 8774</name>
    <dbReference type="NCBI Taxonomy" id="1344584"/>
    <lineage>
        <taxon>Archaea</taxon>
        <taxon>Methanobacteriati</taxon>
        <taxon>Methanobacteriota</taxon>
        <taxon>Archaeoglobi</taxon>
        <taxon>Archaeoglobales</taxon>
        <taxon>Archaeoglobaceae</taxon>
        <taxon>Archaeoglobus</taxon>
    </lineage>
</organism>
<protein>
    <submittedName>
        <fullName evidence="1">Uncharacterized protein</fullName>
    </submittedName>
</protein>
<dbReference type="Proteomes" id="UP000028501">
    <property type="component" value="Chromosome"/>
</dbReference>
<name>A0A075WCH7_ARCFL</name>
<reference evidence="1 2" key="1">
    <citation type="submission" date="2013-07" db="EMBL/GenBank/DDBJ databases">
        <title>Genome of Archaeoglobus fulgidus.</title>
        <authorList>
            <person name="Fiebig A."/>
            <person name="Birkeland N.-K."/>
        </authorList>
    </citation>
    <scope>NUCLEOTIDE SEQUENCE [LARGE SCALE GENOMIC DNA]</scope>
    <source>
        <strain evidence="1 2">DSM 8774</strain>
    </source>
</reference>
<gene>
    <name evidence="1" type="ORF">AFULGI_00008890</name>
</gene>
<evidence type="ECO:0000313" key="2">
    <source>
        <dbReference type="Proteomes" id="UP000028501"/>
    </source>
</evidence>
<dbReference type="AlphaFoldDB" id="A0A075WCH7"/>
<dbReference type="GeneID" id="24794403"/>
<sequence>MEKVFGPNIDLTAAKTKVRKVAKKGNRKVKRTVVPYDEIDVGVPVIEQRGFMADSEPIVLPSQLAA</sequence>
<proteinExistence type="predicted"/>
<dbReference type="EMBL" id="CP006577">
    <property type="protein sequence ID" value="AIG97681.1"/>
    <property type="molecule type" value="Genomic_DNA"/>
</dbReference>
<evidence type="ECO:0000313" key="1">
    <source>
        <dbReference type="EMBL" id="AIG97681.1"/>
    </source>
</evidence>
<dbReference type="KEGG" id="afg:AFULGI_00008890"/>